<dbReference type="Gene3D" id="2.10.110.30">
    <property type="match status" value="1"/>
</dbReference>
<reference evidence="6 7" key="1">
    <citation type="journal article" date="2013" name="Curr. Biol.">
        <title>The Genome of the Foraminiferan Reticulomyxa filosa.</title>
        <authorList>
            <person name="Glockner G."/>
            <person name="Hulsmann N."/>
            <person name="Schleicher M."/>
            <person name="Noegel A.A."/>
            <person name="Eichinger L."/>
            <person name="Gallinger C."/>
            <person name="Pawlowski J."/>
            <person name="Sierra R."/>
            <person name="Euteneuer U."/>
            <person name="Pillet L."/>
            <person name="Moustafa A."/>
            <person name="Platzer M."/>
            <person name="Groth M."/>
            <person name="Szafranski K."/>
            <person name="Schliwa M."/>
        </authorList>
    </citation>
    <scope>NUCLEOTIDE SEQUENCE [LARGE SCALE GENOMIC DNA]</scope>
</reference>
<keyword evidence="4" id="KW-0833">Ubl conjugation pathway</keyword>
<feature type="domain" description="UBR-type" evidence="5">
    <location>
        <begin position="77"/>
        <end position="142"/>
    </location>
</feature>
<feature type="non-terminal residue" evidence="6">
    <location>
        <position position="159"/>
    </location>
</feature>
<dbReference type="GO" id="GO:0016567">
    <property type="term" value="P:protein ubiquitination"/>
    <property type="evidence" value="ECO:0007669"/>
    <property type="project" value="UniProtKB-UniRule"/>
</dbReference>
<evidence type="ECO:0000313" key="7">
    <source>
        <dbReference type="Proteomes" id="UP000023152"/>
    </source>
</evidence>
<evidence type="ECO:0000256" key="2">
    <source>
        <dbReference type="ARBA" id="ARBA00022771"/>
    </source>
</evidence>
<dbReference type="GO" id="GO:0000151">
    <property type="term" value="C:ubiquitin ligase complex"/>
    <property type="evidence" value="ECO:0007669"/>
    <property type="project" value="TreeGrafter"/>
</dbReference>
<dbReference type="PANTHER" id="PTHR21497">
    <property type="entry name" value="UBIQUITIN LIGASE E3 ALPHA-RELATED"/>
    <property type="match status" value="1"/>
</dbReference>
<evidence type="ECO:0000256" key="3">
    <source>
        <dbReference type="ARBA" id="ARBA00022833"/>
    </source>
</evidence>
<comment type="similarity">
    <text evidence="4">Belongs to the E3 ubiquitin-protein ligase UBR1-like family.</text>
</comment>
<comment type="pathway">
    <text evidence="4">Protein modification; protein ubiquitination.</text>
</comment>
<comment type="caution">
    <text evidence="6">The sequence shown here is derived from an EMBL/GenBank/DDBJ whole genome shotgun (WGS) entry which is preliminary data.</text>
</comment>
<keyword evidence="2 4" id="KW-0863">Zinc-finger</keyword>
<dbReference type="GO" id="GO:0008270">
    <property type="term" value="F:zinc ion binding"/>
    <property type="evidence" value="ECO:0007669"/>
    <property type="project" value="UniProtKB-UniRule"/>
</dbReference>
<proteinExistence type="inferred from homology"/>
<comment type="catalytic activity">
    <reaction evidence="4">
        <text>S-ubiquitinyl-[E2 ubiquitin-conjugating enzyme]-L-cysteine + [acceptor protein]-L-lysine = [E2 ubiquitin-conjugating enzyme]-L-cysteine + N(6)-ubiquitinyl-[acceptor protein]-L-lysine.</text>
        <dbReference type="EC" id="2.3.2.27"/>
    </reaction>
</comment>
<protein>
    <recommendedName>
        <fullName evidence="4">E3 ubiquitin-protein ligase</fullName>
        <ecNumber evidence="4">2.3.2.27</ecNumber>
    </recommendedName>
</protein>
<keyword evidence="3 4" id="KW-0862">Zinc</keyword>
<dbReference type="EMBL" id="ASPP01010437">
    <property type="protein sequence ID" value="ETO22835.1"/>
    <property type="molecule type" value="Genomic_DNA"/>
</dbReference>
<dbReference type="Proteomes" id="UP000023152">
    <property type="component" value="Unassembled WGS sequence"/>
</dbReference>
<dbReference type="GO" id="GO:0071596">
    <property type="term" value="P:ubiquitin-dependent protein catabolic process via the N-end rule pathway"/>
    <property type="evidence" value="ECO:0007669"/>
    <property type="project" value="UniProtKB-UniRule"/>
</dbReference>
<evidence type="ECO:0000313" key="6">
    <source>
        <dbReference type="EMBL" id="ETO22835.1"/>
    </source>
</evidence>
<name>X6N972_RETFI</name>
<keyword evidence="1 4" id="KW-0479">Metal-binding</keyword>
<dbReference type="GO" id="GO:0061630">
    <property type="term" value="F:ubiquitin protein ligase activity"/>
    <property type="evidence" value="ECO:0007669"/>
    <property type="project" value="UniProtKB-UniRule"/>
</dbReference>
<dbReference type="GO" id="GO:0005737">
    <property type="term" value="C:cytoplasm"/>
    <property type="evidence" value="ECO:0007669"/>
    <property type="project" value="TreeGrafter"/>
</dbReference>
<sequence>MSASVFSTNPLLKDPKQGAKDFFASNPSKEQIWKLLEFLLWSHQEPKHFPRYFEWLEELASGGHGFEETFLKVQIQGACGRPTRDNEITFMCKTCANLFYFQCSDCFKQSDHVGHDVRLNYISSFCGCELDPNVEMACRFVCGYMVYLLSHAFSSDHHD</sequence>
<dbReference type="EC" id="2.3.2.27" evidence="4"/>
<keyword evidence="4" id="KW-0808">Transferase</keyword>
<dbReference type="InterPro" id="IPR039164">
    <property type="entry name" value="UBR1-like"/>
</dbReference>
<evidence type="ECO:0000256" key="4">
    <source>
        <dbReference type="RuleBase" id="RU366018"/>
    </source>
</evidence>
<comment type="function">
    <text evidence="4">Ubiquitin ligase protein which is a component of the N-end rule pathway. Recognizes and binds to proteins bearing specific N-terminal residues that are destabilizing according to the N-end rule, leading to their ubiquitination and subsequent degradation.</text>
</comment>
<evidence type="ECO:0000259" key="5">
    <source>
        <dbReference type="SMART" id="SM00396"/>
    </source>
</evidence>
<dbReference type="SMART" id="SM00396">
    <property type="entry name" value="ZnF_UBR1"/>
    <property type="match status" value="1"/>
</dbReference>
<gene>
    <name evidence="6" type="ORF">RFI_14358</name>
</gene>
<dbReference type="AlphaFoldDB" id="X6N972"/>
<keyword evidence="7" id="KW-1185">Reference proteome</keyword>
<dbReference type="OrthoDB" id="26387at2759"/>
<dbReference type="Pfam" id="PF02207">
    <property type="entry name" value="zf-UBR"/>
    <property type="match status" value="1"/>
</dbReference>
<organism evidence="6 7">
    <name type="scientific">Reticulomyxa filosa</name>
    <dbReference type="NCBI Taxonomy" id="46433"/>
    <lineage>
        <taxon>Eukaryota</taxon>
        <taxon>Sar</taxon>
        <taxon>Rhizaria</taxon>
        <taxon>Retaria</taxon>
        <taxon>Foraminifera</taxon>
        <taxon>Monothalamids</taxon>
        <taxon>Reticulomyxidae</taxon>
        <taxon>Reticulomyxa</taxon>
    </lineage>
</organism>
<evidence type="ECO:0000256" key="1">
    <source>
        <dbReference type="ARBA" id="ARBA00022723"/>
    </source>
</evidence>
<accession>X6N972</accession>
<dbReference type="InterPro" id="IPR003126">
    <property type="entry name" value="Znf_UBR"/>
</dbReference>
<dbReference type="PANTHER" id="PTHR21497:SF24">
    <property type="entry name" value="E3 UBIQUITIN-PROTEIN LIGASE UBR1"/>
    <property type="match status" value="1"/>
</dbReference>